<reference evidence="2 3" key="1">
    <citation type="submission" date="2020-08" db="EMBL/GenBank/DDBJ databases">
        <title>Genomic Encyclopedia of Type Strains, Phase IV (KMG-IV): sequencing the most valuable type-strain genomes for metagenomic binning, comparative biology and taxonomic classification.</title>
        <authorList>
            <person name="Goeker M."/>
        </authorList>
    </citation>
    <scope>NUCLEOTIDE SEQUENCE [LARGE SCALE GENOMIC DNA]</scope>
    <source>
        <strain evidence="2 3">DSM 24696</strain>
    </source>
</reference>
<evidence type="ECO:0000256" key="1">
    <source>
        <dbReference type="SAM" id="MobiDB-lite"/>
    </source>
</evidence>
<organism evidence="2 3">
    <name type="scientific">Texcoconibacillus texcoconensis</name>
    <dbReference type="NCBI Taxonomy" id="1095777"/>
    <lineage>
        <taxon>Bacteria</taxon>
        <taxon>Bacillati</taxon>
        <taxon>Bacillota</taxon>
        <taxon>Bacilli</taxon>
        <taxon>Bacillales</taxon>
        <taxon>Bacillaceae</taxon>
        <taxon>Texcoconibacillus</taxon>
    </lineage>
</organism>
<evidence type="ECO:0000313" key="2">
    <source>
        <dbReference type="EMBL" id="MBB5172926.1"/>
    </source>
</evidence>
<comment type="caution">
    <text evidence="2">The sequence shown here is derived from an EMBL/GenBank/DDBJ whole genome shotgun (WGS) entry which is preliminary data.</text>
</comment>
<name>A0A840QNG6_9BACI</name>
<gene>
    <name evidence="2" type="ORF">HNQ41_001089</name>
</gene>
<feature type="region of interest" description="Disordered" evidence="1">
    <location>
        <begin position="1"/>
        <end position="24"/>
    </location>
</feature>
<dbReference type="AlphaFoldDB" id="A0A840QNG6"/>
<feature type="compositionally biased region" description="Basic and acidic residues" evidence="1">
    <location>
        <begin position="1"/>
        <end position="15"/>
    </location>
</feature>
<sequence length="94" mass="10699">MKDKDRRDDYNQERKTSKRSSSTYTPQQLAVIFALVANTMHVHGVFIDVDQNVEVVLKGNLKKSVHVQRILEGIGDDDLDDLISALQTFNDDHT</sequence>
<keyword evidence="3" id="KW-1185">Reference proteome</keyword>
<dbReference type="Proteomes" id="UP000551878">
    <property type="component" value="Unassembled WGS sequence"/>
</dbReference>
<proteinExistence type="predicted"/>
<dbReference type="RefSeq" id="WP_184663386.1">
    <property type="nucleotide sequence ID" value="NZ_JACHHB010000004.1"/>
</dbReference>
<protein>
    <submittedName>
        <fullName evidence="2">Uncharacterized protein</fullName>
    </submittedName>
</protein>
<accession>A0A840QNG6</accession>
<dbReference type="EMBL" id="JACHHB010000004">
    <property type="protein sequence ID" value="MBB5172926.1"/>
    <property type="molecule type" value="Genomic_DNA"/>
</dbReference>
<evidence type="ECO:0000313" key="3">
    <source>
        <dbReference type="Proteomes" id="UP000551878"/>
    </source>
</evidence>